<keyword evidence="6 11" id="KW-1133">Transmembrane helix</keyword>
<dbReference type="PANTHER" id="PTHR30046">
    <property type="entry name" value="FLAGELLAR M-RING PROTEIN"/>
    <property type="match status" value="1"/>
</dbReference>
<feature type="compositionally biased region" description="Low complexity" evidence="10">
    <location>
        <begin position="302"/>
        <end position="348"/>
    </location>
</feature>
<proteinExistence type="inferred from homology"/>
<evidence type="ECO:0000313" key="15">
    <source>
        <dbReference type="Proteomes" id="UP000808146"/>
    </source>
</evidence>
<organism evidence="14 15">
    <name type="scientific">Candidatus Dechloromonas phosphorivorans</name>
    <dbReference type="NCBI Taxonomy" id="2899244"/>
    <lineage>
        <taxon>Bacteria</taxon>
        <taxon>Pseudomonadati</taxon>
        <taxon>Pseudomonadota</taxon>
        <taxon>Betaproteobacteria</taxon>
        <taxon>Rhodocyclales</taxon>
        <taxon>Azonexaceae</taxon>
        <taxon>Dechloromonas</taxon>
    </lineage>
</organism>
<reference evidence="14" key="1">
    <citation type="submission" date="2020-10" db="EMBL/GenBank/DDBJ databases">
        <title>Connecting structure to function with the recovery of over 1000 high-quality activated sludge metagenome-assembled genomes encoding full-length rRNA genes using long-read sequencing.</title>
        <authorList>
            <person name="Singleton C.M."/>
            <person name="Petriglieri F."/>
            <person name="Kristensen J.M."/>
            <person name="Kirkegaard R.H."/>
            <person name="Michaelsen T.Y."/>
            <person name="Andersen M.H."/>
            <person name="Karst S.M."/>
            <person name="Dueholm M.S."/>
            <person name="Nielsen P.H."/>
            <person name="Albertsen M."/>
        </authorList>
    </citation>
    <scope>NUCLEOTIDE SEQUENCE</scope>
    <source>
        <strain evidence="14">OdNE_18-Q3-R46-58_BAT3C.305</strain>
    </source>
</reference>
<feature type="region of interest" description="Disordered" evidence="10">
    <location>
        <begin position="288"/>
        <end position="370"/>
    </location>
</feature>
<keyword evidence="8 9" id="KW-0975">Bacterial flagellum</keyword>
<keyword evidence="14" id="KW-0966">Cell projection</keyword>
<evidence type="ECO:0000256" key="7">
    <source>
        <dbReference type="ARBA" id="ARBA00023136"/>
    </source>
</evidence>
<dbReference type="GO" id="GO:0003774">
    <property type="term" value="F:cytoskeletal motor activity"/>
    <property type="evidence" value="ECO:0007669"/>
    <property type="project" value="InterPro"/>
</dbReference>
<gene>
    <name evidence="14" type="primary">fliF</name>
    <name evidence="14" type="ORF">IPN75_14230</name>
</gene>
<dbReference type="NCBIfam" id="TIGR00206">
    <property type="entry name" value="fliF"/>
    <property type="match status" value="1"/>
</dbReference>
<dbReference type="InterPro" id="IPR006182">
    <property type="entry name" value="FliF_N_dom"/>
</dbReference>
<evidence type="ECO:0000256" key="5">
    <source>
        <dbReference type="ARBA" id="ARBA00022692"/>
    </source>
</evidence>
<dbReference type="PANTHER" id="PTHR30046:SF0">
    <property type="entry name" value="FLAGELLAR M-RING PROTEIN"/>
    <property type="match status" value="1"/>
</dbReference>
<name>A0A9D7LUK6_9RHOO</name>
<dbReference type="GO" id="GO:0005886">
    <property type="term" value="C:plasma membrane"/>
    <property type="evidence" value="ECO:0007669"/>
    <property type="project" value="UniProtKB-SubCell"/>
</dbReference>
<accession>A0A9D7LUK6</accession>
<dbReference type="Gene3D" id="3.30.300.30">
    <property type="match status" value="1"/>
</dbReference>
<evidence type="ECO:0000256" key="10">
    <source>
        <dbReference type="SAM" id="MobiDB-lite"/>
    </source>
</evidence>
<feature type="transmembrane region" description="Helical" evidence="11">
    <location>
        <begin position="25"/>
        <end position="44"/>
    </location>
</feature>
<dbReference type="Pfam" id="PF01514">
    <property type="entry name" value="YscJ_FliF"/>
    <property type="match status" value="1"/>
</dbReference>
<comment type="caution">
    <text evidence="14">The sequence shown here is derived from an EMBL/GenBank/DDBJ whole genome shotgun (WGS) entry which is preliminary data.</text>
</comment>
<feature type="region of interest" description="Disordered" evidence="10">
    <location>
        <begin position="494"/>
        <end position="528"/>
    </location>
</feature>
<dbReference type="PIRSF" id="PIRSF004862">
    <property type="entry name" value="FliF"/>
    <property type="match status" value="1"/>
</dbReference>
<dbReference type="InterPro" id="IPR000067">
    <property type="entry name" value="FlgMring_FliF"/>
</dbReference>
<dbReference type="GO" id="GO:0009431">
    <property type="term" value="C:bacterial-type flagellum basal body, MS ring"/>
    <property type="evidence" value="ECO:0007669"/>
    <property type="project" value="InterPro"/>
</dbReference>
<keyword evidence="7 11" id="KW-0472">Membrane</keyword>
<evidence type="ECO:0000313" key="14">
    <source>
        <dbReference type="EMBL" id="MBK8891433.1"/>
    </source>
</evidence>
<evidence type="ECO:0000256" key="4">
    <source>
        <dbReference type="ARBA" id="ARBA00022475"/>
    </source>
</evidence>
<evidence type="ECO:0000256" key="6">
    <source>
        <dbReference type="ARBA" id="ARBA00022989"/>
    </source>
</evidence>
<feature type="domain" description="Flagellar M-ring C-terminal" evidence="13">
    <location>
        <begin position="252"/>
        <end position="440"/>
    </location>
</feature>
<keyword evidence="4" id="KW-1003">Cell membrane</keyword>
<evidence type="ECO:0000256" key="11">
    <source>
        <dbReference type="SAM" id="Phobius"/>
    </source>
</evidence>
<dbReference type="Pfam" id="PF08345">
    <property type="entry name" value="YscJ_FliF_C"/>
    <property type="match status" value="1"/>
</dbReference>
<dbReference type="PRINTS" id="PR01009">
    <property type="entry name" value="FLGMRINGFLIF"/>
</dbReference>
<protein>
    <recommendedName>
        <fullName evidence="9">Flagellar M-ring protein</fullName>
    </recommendedName>
</protein>
<dbReference type="EMBL" id="JADKBR010000017">
    <property type="protein sequence ID" value="MBK8891433.1"/>
    <property type="molecule type" value="Genomic_DNA"/>
</dbReference>
<dbReference type="InterPro" id="IPR013556">
    <property type="entry name" value="Flag_M-ring_C"/>
</dbReference>
<evidence type="ECO:0000256" key="8">
    <source>
        <dbReference type="ARBA" id="ARBA00023143"/>
    </source>
</evidence>
<dbReference type="GO" id="GO:0071973">
    <property type="term" value="P:bacterial-type flagellum-dependent cell motility"/>
    <property type="evidence" value="ECO:0007669"/>
    <property type="project" value="InterPro"/>
</dbReference>
<evidence type="ECO:0000256" key="2">
    <source>
        <dbReference type="ARBA" id="ARBA00004651"/>
    </source>
</evidence>
<dbReference type="Proteomes" id="UP000808146">
    <property type="component" value="Unassembled WGS sequence"/>
</dbReference>
<evidence type="ECO:0000259" key="12">
    <source>
        <dbReference type="Pfam" id="PF01514"/>
    </source>
</evidence>
<comment type="subcellular location">
    <subcellularLocation>
        <location evidence="1 9">Bacterial flagellum basal body</location>
    </subcellularLocation>
    <subcellularLocation>
        <location evidence="2">Cell membrane</location>
        <topology evidence="2">Multi-pass membrane protein</topology>
    </subcellularLocation>
</comment>
<comment type="similarity">
    <text evidence="3 9">Belongs to the FliF family.</text>
</comment>
<dbReference type="InterPro" id="IPR045851">
    <property type="entry name" value="AMP-bd_C_sf"/>
</dbReference>
<dbReference type="InterPro" id="IPR043427">
    <property type="entry name" value="YscJ/FliF"/>
</dbReference>
<comment type="function">
    <text evidence="9">The M ring may be actively involved in energy transduction.</text>
</comment>
<evidence type="ECO:0000259" key="13">
    <source>
        <dbReference type="Pfam" id="PF08345"/>
    </source>
</evidence>
<feature type="compositionally biased region" description="Basic and acidic residues" evidence="10">
    <location>
        <begin position="357"/>
        <end position="370"/>
    </location>
</feature>
<evidence type="ECO:0000256" key="1">
    <source>
        <dbReference type="ARBA" id="ARBA00004117"/>
    </source>
</evidence>
<evidence type="ECO:0000256" key="9">
    <source>
        <dbReference type="PIRNR" id="PIRNR004862"/>
    </source>
</evidence>
<evidence type="ECO:0000256" key="3">
    <source>
        <dbReference type="ARBA" id="ARBA00007971"/>
    </source>
</evidence>
<keyword evidence="14" id="KW-0969">Cilium</keyword>
<sequence>MAIDSALSPAARIQAFGLIPLQQKFGIMVAVAAMVALVIGGWLWGQSPDYRVLYANLSDRDGGAIISSLQQMNVPFKFSEGSGALLVPANQVHEVRLRLAGQGLPKGGLAGFELMETQKLGTSQFQEQVNYQRALEGELARSIQSLSAVSGARVHLAFSKPSVFVREQQKPSASVLLSLHPGRSLDAGQVSAIVHLVSSSIPDLPVKNVTVVDQSGNLLTAQAGNSVGLDPSQLKYVHEVERSFVKRIEAILNPLIGGGNVLAQVTADIDFSQSENIAETYTPNQAAAAAAVRSQQTSESSGAGNAPAGGVPGALSNQPPANPSAPISAAPAPTGAPGQTTPAAPGLAQAGTPPSTTRRDSTVNYEVDKTIKHTRQPVGTIKRLSVAVVVNHRKVADADGKVTSKALSADEIEQINALVKEVMGYSQERGDSLNITNSAFSAPENEPIAEVPLWKQPDTVATAKEVGRNLLIAGLVLFLVLGVLRPLLTKLSEARPAASGPEKADEAVSGAAGGAPRQPDGFEADLNAAKELARSEPMLVANVVKEWVNGNE</sequence>
<keyword evidence="14" id="KW-0282">Flagellum</keyword>
<keyword evidence="5 11" id="KW-0812">Transmembrane</keyword>
<dbReference type="AlphaFoldDB" id="A0A9D7LUK6"/>
<feature type="domain" description="Flagellar M-ring N-terminal" evidence="12">
    <location>
        <begin position="46"/>
        <end position="220"/>
    </location>
</feature>